<dbReference type="Proteomes" id="UP000472265">
    <property type="component" value="Chromosome 3"/>
</dbReference>
<dbReference type="AlphaFoldDB" id="A0A671XBR4"/>
<feature type="domain" description="TRASH" evidence="8">
    <location>
        <begin position="462"/>
        <end position="497"/>
    </location>
</feature>
<reference evidence="9" key="3">
    <citation type="submission" date="2025-09" db="UniProtKB">
        <authorList>
            <consortium name="Ensembl"/>
        </authorList>
    </citation>
    <scope>IDENTIFICATION</scope>
</reference>
<reference evidence="9" key="1">
    <citation type="submission" date="2021-04" db="EMBL/GenBank/DDBJ databases">
        <authorList>
            <consortium name="Wellcome Sanger Institute Data Sharing"/>
        </authorList>
    </citation>
    <scope>NUCLEOTIDE SEQUENCE [LARGE SCALE GENOMIC DNA]</scope>
</reference>
<dbReference type="InterPro" id="IPR010507">
    <property type="entry name" value="Znf_MYM"/>
</dbReference>
<keyword evidence="5" id="KW-0863">Zinc-finger</keyword>
<evidence type="ECO:0000256" key="3">
    <source>
        <dbReference type="ARBA" id="ARBA00022723"/>
    </source>
</evidence>
<feature type="domain" description="TRASH" evidence="8">
    <location>
        <begin position="549"/>
        <end position="584"/>
    </location>
</feature>
<feature type="domain" description="TRASH" evidence="8">
    <location>
        <begin position="79"/>
        <end position="115"/>
    </location>
</feature>
<dbReference type="PANTHER" id="PTHR45736">
    <property type="entry name" value="ZINC FINGER MYM-TYPE PROTEIN"/>
    <property type="match status" value="1"/>
</dbReference>
<dbReference type="InParanoid" id="A0A671XBR4"/>
<dbReference type="GeneTree" id="ENSGT00940000166582"/>
<dbReference type="PANTHER" id="PTHR45736:SF5">
    <property type="entry name" value="ZINC FINGER MYM-TYPE PROTEIN 4"/>
    <property type="match status" value="1"/>
</dbReference>
<feature type="domain" description="TRASH" evidence="8">
    <location>
        <begin position="420"/>
        <end position="456"/>
    </location>
</feature>
<dbReference type="InterPro" id="IPR021893">
    <property type="entry name" value="ZMYM2-like_C"/>
</dbReference>
<feature type="domain" description="TRASH" evidence="8">
    <location>
        <begin position="206"/>
        <end position="241"/>
    </location>
</feature>
<feature type="domain" description="TRASH" evidence="8">
    <location>
        <begin position="121"/>
        <end position="161"/>
    </location>
</feature>
<dbReference type="Pfam" id="PF12012">
    <property type="entry name" value="DUF3504"/>
    <property type="match status" value="1"/>
</dbReference>
<evidence type="ECO:0000256" key="6">
    <source>
        <dbReference type="ARBA" id="ARBA00022833"/>
    </source>
</evidence>
<dbReference type="SMART" id="SM00746">
    <property type="entry name" value="TRASH"/>
    <property type="match status" value="8"/>
</dbReference>
<dbReference type="InterPro" id="IPR051284">
    <property type="entry name" value="ZnF_MYMT-QRICH1"/>
</dbReference>
<evidence type="ECO:0000256" key="7">
    <source>
        <dbReference type="ARBA" id="ARBA00022843"/>
    </source>
</evidence>
<evidence type="ECO:0000313" key="9">
    <source>
        <dbReference type="Ensembl" id="ENSSAUP00010048533.1"/>
    </source>
</evidence>
<evidence type="ECO:0000256" key="2">
    <source>
        <dbReference type="ARBA" id="ARBA00022553"/>
    </source>
</evidence>
<dbReference type="Ensembl" id="ENSSAUT00010051048.1">
    <property type="protein sequence ID" value="ENSSAUP00010048533.1"/>
    <property type="gene ID" value="ENSSAUG00010020228.1"/>
</dbReference>
<protein>
    <recommendedName>
        <fullName evidence="8">TRASH domain-containing protein</fullName>
    </recommendedName>
</protein>
<keyword evidence="3" id="KW-0479">Metal-binding</keyword>
<keyword evidence="10" id="KW-1185">Reference proteome</keyword>
<evidence type="ECO:0000259" key="8">
    <source>
        <dbReference type="SMART" id="SM00746"/>
    </source>
</evidence>
<dbReference type="Pfam" id="PF06467">
    <property type="entry name" value="zf-FCS"/>
    <property type="match status" value="1"/>
</dbReference>
<proteinExistence type="predicted"/>
<name>A0A671XBR4_SPAAU</name>
<evidence type="ECO:0000313" key="10">
    <source>
        <dbReference type="Proteomes" id="UP000472265"/>
    </source>
</evidence>
<accession>A0A671XBR4</accession>
<keyword evidence="1" id="KW-1017">Isopeptide bond</keyword>
<evidence type="ECO:0000256" key="4">
    <source>
        <dbReference type="ARBA" id="ARBA00022737"/>
    </source>
</evidence>
<feature type="domain" description="TRASH" evidence="8">
    <location>
        <begin position="295"/>
        <end position="331"/>
    </location>
</feature>
<evidence type="ECO:0000256" key="5">
    <source>
        <dbReference type="ARBA" id="ARBA00022771"/>
    </source>
</evidence>
<dbReference type="OMA" id="RSECRMC"/>
<evidence type="ECO:0000256" key="1">
    <source>
        <dbReference type="ARBA" id="ARBA00022499"/>
    </source>
</evidence>
<keyword evidence="7" id="KW-0832">Ubl conjugation</keyword>
<dbReference type="Pfam" id="PF24900">
    <property type="entry name" value="TRASH_ZMYM4"/>
    <property type="match status" value="1"/>
</dbReference>
<sequence>MICTDFSVIQLTRSLCSLLKIKEEPIDEEYKEYFSFSISAEDIKDEPKEDLKIGSVFSFTEQNTSTVATETKMDFTASCSNCKNALVDGETVYQRKSHAEIFCSSPCLLNFYQMKQAKNTCHFCLQAITKPQGVLQAPVDTEETMKDFCSQACLSSFNYKRITSAKIHIKPVASRRHEIIHLDVVHKLCSDPCFLRFCNMNNLLVCVNCGSHCNTPVVLKMKDGSKKLCSAECLAQFRKKTQTQQPCAMCCTARLMTDMVENENSENEVELFCTTSCVMASKIQAVSASGLPLDCDHCGKTTVPACHLAMSDASIRNFCTLTCAMTFKVIQPTDTIVFKTLIYLIKLMLPAKNLCTGFYKFLRHTWSVYSFTPDTTSVNETLAHFLLFLPQETQNVDTNPPAASDQPQCDFHKPPEKLLCAQCRRILKTTPEVVQKKGKMNFVCSLACSEEFKRVNNIMGKCEYCKNERIIKDVKKVDNKDCYFCSDGCRMLYHHELKEKWGEYCHSCAYCLSISKTVVTAQYKGTEEEFCSEDCSANYKMLFCHVAKCDTCGHEGKLRQSLPILGEVKHFCDLKCLLHFCNKKVQMVNTGVFHCCINLIPGQTSPRSARRWSTTKASPVQHRPLIREHRRVNFTSRIVKCPVKLPYSTHNIFSELRVLMLCCLFCLFYADKSGPTVLPVPVPVFVPVPMNMYSQYTPKPVGLPIPVHKTPLRLLADTSFFLLLLSAPSLTFSKDVHHCSAAELSDGLSCFITEVKRPDGEPYAPDSLFYLCLGIQQHLLENGHLENIFSDPIFKKFSVRINKILKGFKPAAVASGFIYSRVEEEFLWDCKQLGAYSPIVLLNSLLFFSCKYFGFTTVKQHRQLSFSHLRRCSKTNQNNAETSFLRFYPPKSFYEAESDKSKEDTLVMMENPENPLRCPVRLYEFYLSKCPESVRHRADLFYLHPDHSCVPNSPLWFSSNPLDDRTVEAMLVRILAVREVQRENSIGVDR</sequence>
<reference evidence="9" key="2">
    <citation type="submission" date="2025-08" db="UniProtKB">
        <authorList>
            <consortium name="Ensembl"/>
        </authorList>
    </citation>
    <scope>IDENTIFICATION</scope>
</reference>
<dbReference type="Pfam" id="PF25561">
    <property type="entry name" value="QRICH1"/>
    <property type="match status" value="1"/>
</dbReference>
<keyword evidence="6" id="KW-0862">Zinc</keyword>
<organism evidence="9 10">
    <name type="scientific">Sparus aurata</name>
    <name type="common">Gilthead sea bream</name>
    <dbReference type="NCBI Taxonomy" id="8175"/>
    <lineage>
        <taxon>Eukaryota</taxon>
        <taxon>Metazoa</taxon>
        <taxon>Chordata</taxon>
        <taxon>Craniata</taxon>
        <taxon>Vertebrata</taxon>
        <taxon>Euteleostomi</taxon>
        <taxon>Actinopterygii</taxon>
        <taxon>Neopterygii</taxon>
        <taxon>Teleostei</taxon>
        <taxon>Neoteleostei</taxon>
        <taxon>Acanthomorphata</taxon>
        <taxon>Eupercaria</taxon>
        <taxon>Spariformes</taxon>
        <taxon>Sparidae</taxon>
        <taxon>Sparus</taxon>
    </lineage>
</organism>
<dbReference type="GO" id="GO:0008270">
    <property type="term" value="F:zinc ion binding"/>
    <property type="evidence" value="ECO:0007669"/>
    <property type="project" value="UniProtKB-KW"/>
</dbReference>
<keyword evidence="4" id="KW-0677">Repeat</keyword>
<dbReference type="SUPFAM" id="SSF57716">
    <property type="entry name" value="Glucocorticoid receptor-like (DNA-binding domain)"/>
    <property type="match status" value="1"/>
</dbReference>
<feature type="domain" description="TRASH" evidence="8">
    <location>
        <begin position="505"/>
        <end position="543"/>
    </location>
</feature>
<keyword evidence="2" id="KW-0597">Phosphoprotein</keyword>
<dbReference type="InterPro" id="IPR057926">
    <property type="entry name" value="QRICH1_dom"/>
</dbReference>
<dbReference type="InterPro" id="IPR011017">
    <property type="entry name" value="TRASH_dom"/>
</dbReference>